<keyword evidence="2" id="KW-1185">Reference proteome</keyword>
<reference evidence="1" key="1">
    <citation type="journal article" date="2020" name="Stud. Mycol.">
        <title>101 Dothideomycetes genomes: a test case for predicting lifestyles and emergence of pathogens.</title>
        <authorList>
            <person name="Haridas S."/>
            <person name="Albert R."/>
            <person name="Binder M."/>
            <person name="Bloem J."/>
            <person name="Labutti K."/>
            <person name="Salamov A."/>
            <person name="Andreopoulos B."/>
            <person name="Baker S."/>
            <person name="Barry K."/>
            <person name="Bills G."/>
            <person name="Bluhm B."/>
            <person name="Cannon C."/>
            <person name="Castanera R."/>
            <person name="Culley D."/>
            <person name="Daum C."/>
            <person name="Ezra D."/>
            <person name="Gonzalez J."/>
            <person name="Henrissat B."/>
            <person name="Kuo A."/>
            <person name="Liang C."/>
            <person name="Lipzen A."/>
            <person name="Lutzoni F."/>
            <person name="Magnuson J."/>
            <person name="Mondo S."/>
            <person name="Nolan M."/>
            <person name="Ohm R."/>
            <person name="Pangilinan J."/>
            <person name="Park H.-J."/>
            <person name="Ramirez L."/>
            <person name="Alfaro M."/>
            <person name="Sun H."/>
            <person name="Tritt A."/>
            <person name="Yoshinaga Y."/>
            <person name="Zwiers L.-H."/>
            <person name="Turgeon B."/>
            <person name="Goodwin S."/>
            <person name="Spatafora J."/>
            <person name="Crous P."/>
            <person name="Grigoriev I."/>
        </authorList>
    </citation>
    <scope>NUCLEOTIDE SEQUENCE</scope>
    <source>
        <strain evidence="1">CBS 525.71</strain>
    </source>
</reference>
<evidence type="ECO:0000313" key="2">
    <source>
        <dbReference type="Proteomes" id="UP000799754"/>
    </source>
</evidence>
<comment type="caution">
    <text evidence="1">The sequence shown here is derived from an EMBL/GenBank/DDBJ whole genome shotgun (WGS) entry which is preliminary data.</text>
</comment>
<accession>A0ACB6SE15</accession>
<evidence type="ECO:0000313" key="1">
    <source>
        <dbReference type="EMBL" id="KAF2632222.1"/>
    </source>
</evidence>
<proteinExistence type="predicted"/>
<organism evidence="1 2">
    <name type="scientific">Macroventuria anomochaeta</name>
    <dbReference type="NCBI Taxonomy" id="301207"/>
    <lineage>
        <taxon>Eukaryota</taxon>
        <taxon>Fungi</taxon>
        <taxon>Dikarya</taxon>
        <taxon>Ascomycota</taxon>
        <taxon>Pezizomycotina</taxon>
        <taxon>Dothideomycetes</taxon>
        <taxon>Pleosporomycetidae</taxon>
        <taxon>Pleosporales</taxon>
        <taxon>Pleosporineae</taxon>
        <taxon>Didymellaceae</taxon>
        <taxon>Macroventuria</taxon>
    </lineage>
</organism>
<dbReference type="Proteomes" id="UP000799754">
    <property type="component" value="Unassembled WGS sequence"/>
</dbReference>
<sequence>MCGLWDSMPPFDALNWQGIQPGTNNGGNTQHGTENHQESDQATAFVDFEAFLVEEYIPAPSQVPDPRCGPVYGEDINAVPPGGTNLATQYRPVDECPQFAWLNSNISSGGHPHNDRSRETATYSFNNLRGQASSVPPTSWTAQTQPHKGSRLGECQAIVPNEQVHFQKHHRGYHDPSFSQQPRSTMPYADAHFHQRDNGPVQTSNAQGFLQANMPGDIPNSFTGQQAMNSISTIDGAWSPINTRLEAGTQMLLGLGRPQADPTGGSSEGTPTWPIGNASGGSALRDLRDPTSASLISEINQMLSSQPTVRQADNTNEVAQSYNADQNAFQGLSSPLPLQGSTHRMRFEVRIREGTPLDAADQVPSMEDVSGYANEQDLLPIPSSEPPTSDASSPMSITSPRVPTSPSIPPTLYCNEVNCAAEFNGIYRQGNIARHKRLLHQGHAGYMCEVQSCSRNFRRQDARLKHYRKHHPELARAASWHRYDRIFGVDCWYLEIFLYVVRDGRDVSRPPWLVAATGARLRQSSLMMSSIIYEGVQLPARYTRRWYFIQDSKTKL</sequence>
<dbReference type="EMBL" id="MU006703">
    <property type="protein sequence ID" value="KAF2632222.1"/>
    <property type="molecule type" value="Genomic_DNA"/>
</dbReference>
<gene>
    <name evidence="1" type="ORF">BU25DRAFT_417948</name>
</gene>
<name>A0ACB6SE15_9PLEO</name>
<protein>
    <submittedName>
        <fullName evidence="1">Uncharacterized protein</fullName>
    </submittedName>
</protein>